<dbReference type="Gene3D" id="1.20.1250.20">
    <property type="entry name" value="MFS general substrate transporter like domains"/>
    <property type="match status" value="2"/>
</dbReference>
<evidence type="ECO:0000256" key="3">
    <source>
        <dbReference type="ARBA" id="ARBA00022692"/>
    </source>
</evidence>
<evidence type="ECO:0000256" key="7">
    <source>
        <dbReference type="SAM" id="Phobius"/>
    </source>
</evidence>
<feature type="transmembrane region" description="Helical" evidence="7">
    <location>
        <begin position="370"/>
        <end position="389"/>
    </location>
</feature>
<dbReference type="GO" id="GO:0016020">
    <property type="term" value="C:membrane"/>
    <property type="evidence" value="ECO:0007669"/>
    <property type="project" value="UniProtKB-SubCell"/>
</dbReference>
<dbReference type="FunFam" id="1.20.1250.20:FF:000064">
    <property type="entry name" value="MFS allantoate transporter"/>
    <property type="match status" value="1"/>
</dbReference>
<comment type="subcellular location">
    <subcellularLocation>
        <location evidence="1">Membrane</location>
        <topology evidence="1">Multi-pass membrane protein</topology>
    </subcellularLocation>
</comment>
<feature type="transmembrane region" description="Helical" evidence="7">
    <location>
        <begin position="146"/>
        <end position="168"/>
    </location>
</feature>
<dbReference type="SUPFAM" id="SSF103473">
    <property type="entry name" value="MFS general substrate transporter"/>
    <property type="match status" value="1"/>
</dbReference>
<organism evidence="8">
    <name type="scientific">Cyberlindnera americana</name>
    <dbReference type="NCBI Taxonomy" id="36016"/>
    <lineage>
        <taxon>Eukaryota</taxon>
        <taxon>Fungi</taxon>
        <taxon>Dikarya</taxon>
        <taxon>Ascomycota</taxon>
        <taxon>Saccharomycotina</taxon>
        <taxon>Saccharomycetes</taxon>
        <taxon>Phaffomycetales</taxon>
        <taxon>Phaffomycetaceae</taxon>
        <taxon>Cyberlindnera</taxon>
    </lineage>
</organism>
<dbReference type="GO" id="GO:0022857">
    <property type="term" value="F:transmembrane transporter activity"/>
    <property type="evidence" value="ECO:0007669"/>
    <property type="project" value="InterPro"/>
</dbReference>
<sequence>MSDSDKDNVRVSIASESRDVLSHEQLDAVISVNGHDYKLDSKNVDEAMEFALESQGLSLTPQQDAKLRRKIDLYLVPFFILLYAIQYMDKISNSFASVMGLQASLGMTGSQYSWLGSAFYLGYLVFELPASYLLQKYSVSKVTSIFILLWGIIVCVMPAANLQGFMALRVILGMLESSITPAMVILTTQWYKKEEHYLRTAIWLSACSVGSILGYSFAYGLYIHGGNWSIASWKVVYIVIGLCNVLLAIAFYFHIPDSPASAWFLTKEEKLMAVERIRANNQGFGNKTFKRDQLKECLLDWKIWLMFAFGVLDEVPNGGLTNFTSILLKTDFKYTTKKSLLMNIPLAVVSFVVTVGIACLYSFKIIKSRFWCSVIALGLAIIGSCMLAFSDSKNVGLGGLFVMQASDIGMICIISIFQSNVAGHTKKMVGNAMFLIAYCAGNVIGPQTFKSSESPDYHTAKGTIVGCYCGAIVILIILFFSYYLENKKREKAREALGEKYVKVENIEFADLTDKQNPEFRYAY</sequence>
<dbReference type="InterPro" id="IPR011701">
    <property type="entry name" value="MFS"/>
</dbReference>
<feature type="transmembrane region" description="Helical" evidence="7">
    <location>
        <begin position="114"/>
        <end position="134"/>
    </location>
</feature>
<evidence type="ECO:0000256" key="4">
    <source>
        <dbReference type="ARBA" id="ARBA00022989"/>
    </source>
</evidence>
<comment type="similarity">
    <text evidence="6">Belongs to the major facilitator superfamily. Allantoate permease family.</text>
</comment>
<accession>A0A5P8N8Z1</accession>
<evidence type="ECO:0000256" key="6">
    <source>
        <dbReference type="ARBA" id="ARBA00037968"/>
    </source>
</evidence>
<reference evidence="8" key="1">
    <citation type="journal article" date="2019" name="Front. Microbiol.">
        <title>An Overview of Genes From Cyberlindnera americana, a Symbiont Yeast Isolated From the Gut of the Bark Beetle Dendroctonus rhizophagus (Curculionidae: Scolytinae), Involved in the Detoxification Process Using Genome and Transcriptome Data.</title>
        <authorList>
            <person name="Soto-Robles L.V."/>
            <person name="Torres-Banda V."/>
            <person name="Rivera-Orduna F.N."/>
            <person name="Curiel-Quesada E."/>
            <person name="Hidalgo-Lara M.E."/>
            <person name="Zuniga G."/>
        </authorList>
    </citation>
    <scope>NUCLEOTIDE SEQUENCE</scope>
    <source>
        <strain evidence="8">ChDrAdgY46</strain>
    </source>
</reference>
<dbReference type="CDD" id="cd17327">
    <property type="entry name" value="MFS_FEN2_like"/>
    <property type="match status" value="1"/>
</dbReference>
<evidence type="ECO:0000256" key="2">
    <source>
        <dbReference type="ARBA" id="ARBA00022448"/>
    </source>
</evidence>
<protein>
    <submittedName>
        <fullName evidence="8">MFS transporter</fullName>
    </submittedName>
</protein>
<keyword evidence="2" id="KW-0813">Transport</keyword>
<dbReference type="Pfam" id="PF07690">
    <property type="entry name" value="MFS_1"/>
    <property type="match status" value="1"/>
</dbReference>
<evidence type="ECO:0000313" key="8">
    <source>
        <dbReference type="EMBL" id="QFR37131.1"/>
    </source>
</evidence>
<feature type="transmembrane region" description="Helical" evidence="7">
    <location>
        <begin position="461"/>
        <end position="484"/>
    </location>
</feature>
<feature type="transmembrane region" description="Helical" evidence="7">
    <location>
        <begin position="395"/>
        <end position="417"/>
    </location>
</feature>
<dbReference type="InterPro" id="IPR036259">
    <property type="entry name" value="MFS_trans_sf"/>
</dbReference>
<evidence type="ECO:0000256" key="5">
    <source>
        <dbReference type="ARBA" id="ARBA00023136"/>
    </source>
</evidence>
<keyword evidence="5 7" id="KW-0472">Membrane</keyword>
<feature type="transmembrane region" description="Helical" evidence="7">
    <location>
        <begin position="429"/>
        <end position="449"/>
    </location>
</feature>
<evidence type="ECO:0000256" key="1">
    <source>
        <dbReference type="ARBA" id="ARBA00004141"/>
    </source>
</evidence>
<feature type="transmembrane region" description="Helical" evidence="7">
    <location>
        <begin position="71"/>
        <end position="88"/>
    </location>
</feature>
<keyword evidence="3 7" id="KW-0812">Transmembrane</keyword>
<dbReference type="PANTHER" id="PTHR43791:SF1">
    <property type="entry name" value="ALLANTOATE PERMEASE"/>
    <property type="match status" value="1"/>
</dbReference>
<dbReference type="EMBL" id="MK890626">
    <property type="protein sequence ID" value="QFR37131.1"/>
    <property type="molecule type" value="Genomic_DNA"/>
</dbReference>
<feature type="transmembrane region" description="Helical" evidence="7">
    <location>
        <begin position="235"/>
        <end position="255"/>
    </location>
</feature>
<name>A0A5P8N8Z1_9ASCO</name>
<gene>
    <name evidence="8" type="ORF">g3535</name>
</gene>
<proteinExistence type="inferred from homology"/>
<feature type="transmembrane region" description="Helical" evidence="7">
    <location>
        <begin position="201"/>
        <end position="223"/>
    </location>
</feature>
<feature type="transmembrane region" description="Helical" evidence="7">
    <location>
        <begin position="340"/>
        <end position="363"/>
    </location>
</feature>
<dbReference type="AlphaFoldDB" id="A0A5P8N8Z1"/>
<dbReference type="PANTHER" id="PTHR43791">
    <property type="entry name" value="PERMEASE-RELATED"/>
    <property type="match status" value="1"/>
</dbReference>
<keyword evidence="4 7" id="KW-1133">Transmembrane helix</keyword>